<keyword evidence="1" id="KW-0812">Transmembrane</keyword>
<name>A0A6C0RDU2_9BACT</name>
<feature type="transmembrane region" description="Helical" evidence="1">
    <location>
        <begin position="53"/>
        <end position="70"/>
    </location>
</feature>
<proteinExistence type="predicted"/>
<keyword evidence="1" id="KW-1133">Transmembrane helix</keyword>
<keyword evidence="3" id="KW-1185">Reference proteome</keyword>
<dbReference type="EMBL" id="CP048409">
    <property type="protein sequence ID" value="QIA07673.1"/>
    <property type="molecule type" value="Genomic_DNA"/>
</dbReference>
<dbReference type="Proteomes" id="UP000474630">
    <property type="component" value="Chromosome"/>
</dbReference>
<sequence length="71" mass="7932">MIFAFISSLTVNSSQNELASTVFIDFSFYLIIAGVIGWGLFRKEKGKYLSKTLVSLMIVAPLLFLLLRLGK</sequence>
<reference evidence="2 3" key="1">
    <citation type="submission" date="2020-02" db="EMBL/GenBank/DDBJ databases">
        <title>Genome sequencing for Draconibacterium sp. strain M1.</title>
        <authorList>
            <person name="Park S.-J."/>
        </authorList>
    </citation>
    <scope>NUCLEOTIDE SEQUENCE [LARGE SCALE GENOMIC DNA]</scope>
    <source>
        <strain evidence="2 3">M1</strain>
    </source>
</reference>
<gene>
    <name evidence="2" type="ORF">G0Q07_08005</name>
</gene>
<evidence type="ECO:0000313" key="3">
    <source>
        <dbReference type="Proteomes" id="UP000474630"/>
    </source>
</evidence>
<organism evidence="2 3">
    <name type="scientific">Draconibacterium halophilum</name>
    <dbReference type="NCBI Taxonomy" id="2706887"/>
    <lineage>
        <taxon>Bacteria</taxon>
        <taxon>Pseudomonadati</taxon>
        <taxon>Bacteroidota</taxon>
        <taxon>Bacteroidia</taxon>
        <taxon>Marinilabiliales</taxon>
        <taxon>Prolixibacteraceae</taxon>
        <taxon>Draconibacterium</taxon>
    </lineage>
</organism>
<dbReference type="RefSeq" id="WP_163345594.1">
    <property type="nucleotide sequence ID" value="NZ_CP048409.1"/>
</dbReference>
<protein>
    <submittedName>
        <fullName evidence="2">Uncharacterized protein</fullName>
    </submittedName>
</protein>
<accession>A0A6C0RDU2</accession>
<keyword evidence="1" id="KW-0472">Membrane</keyword>
<dbReference type="AlphaFoldDB" id="A0A6C0RDU2"/>
<feature type="transmembrane region" description="Helical" evidence="1">
    <location>
        <begin position="23"/>
        <end position="41"/>
    </location>
</feature>
<dbReference type="KEGG" id="drc:G0Q07_08005"/>
<evidence type="ECO:0000256" key="1">
    <source>
        <dbReference type="SAM" id="Phobius"/>
    </source>
</evidence>
<evidence type="ECO:0000313" key="2">
    <source>
        <dbReference type="EMBL" id="QIA07673.1"/>
    </source>
</evidence>